<keyword evidence="2" id="KW-1185">Reference proteome</keyword>
<organism evidence="2">
    <name type="scientific">Arabidopsis lyrata subsp. lyrata</name>
    <name type="common">Lyre-leaved rock-cress</name>
    <dbReference type="NCBI Taxonomy" id="81972"/>
    <lineage>
        <taxon>Eukaryota</taxon>
        <taxon>Viridiplantae</taxon>
        <taxon>Streptophyta</taxon>
        <taxon>Embryophyta</taxon>
        <taxon>Tracheophyta</taxon>
        <taxon>Spermatophyta</taxon>
        <taxon>Magnoliopsida</taxon>
        <taxon>eudicotyledons</taxon>
        <taxon>Gunneridae</taxon>
        <taxon>Pentapetalae</taxon>
        <taxon>rosids</taxon>
        <taxon>malvids</taxon>
        <taxon>Brassicales</taxon>
        <taxon>Brassicaceae</taxon>
        <taxon>Camelineae</taxon>
        <taxon>Arabidopsis</taxon>
    </lineage>
</organism>
<proteinExistence type="predicted"/>
<gene>
    <name evidence="1" type="ORF">ARALYDRAFT_910993</name>
</gene>
<dbReference type="STRING" id="81972.D7M7J3"/>
<evidence type="ECO:0000313" key="1">
    <source>
        <dbReference type="EMBL" id="EFH48596.1"/>
    </source>
</evidence>
<sequence length="68" mass="7616">MAVLVRCLFDSNHFMLPEALFLHSLGCPNPLGLTHSLRYRSTLELPCCELQLNNVAAINQKAQFDGGW</sequence>
<name>D7M7J3_ARALL</name>
<dbReference type="AlphaFoldDB" id="D7M7J3"/>
<evidence type="ECO:0000313" key="2">
    <source>
        <dbReference type="Proteomes" id="UP000008694"/>
    </source>
</evidence>
<dbReference type="Gramene" id="scaffold_603050.1">
    <property type="protein sequence ID" value="scaffold_603050.1"/>
    <property type="gene ID" value="scaffold_603050.1"/>
</dbReference>
<protein>
    <submittedName>
        <fullName evidence="1">Uncharacterized protein</fullName>
    </submittedName>
</protein>
<dbReference type="HOGENOM" id="CLU_2797420_0_0_1"/>
<dbReference type="EMBL" id="GL348718">
    <property type="protein sequence ID" value="EFH48596.1"/>
    <property type="molecule type" value="Genomic_DNA"/>
</dbReference>
<dbReference type="Proteomes" id="UP000008694">
    <property type="component" value="Unassembled WGS sequence"/>
</dbReference>
<reference evidence="2" key="1">
    <citation type="journal article" date="2011" name="Nat. Genet.">
        <title>The Arabidopsis lyrata genome sequence and the basis of rapid genome size change.</title>
        <authorList>
            <person name="Hu T.T."/>
            <person name="Pattyn P."/>
            <person name="Bakker E.G."/>
            <person name="Cao J."/>
            <person name="Cheng J.-F."/>
            <person name="Clark R.M."/>
            <person name="Fahlgren N."/>
            <person name="Fawcett J.A."/>
            <person name="Grimwood J."/>
            <person name="Gundlach H."/>
            <person name="Haberer G."/>
            <person name="Hollister J.D."/>
            <person name="Ossowski S."/>
            <person name="Ottilar R.P."/>
            <person name="Salamov A.A."/>
            <person name="Schneeberger K."/>
            <person name="Spannagl M."/>
            <person name="Wang X."/>
            <person name="Yang L."/>
            <person name="Nasrallah M.E."/>
            <person name="Bergelson J."/>
            <person name="Carrington J.C."/>
            <person name="Gaut B.S."/>
            <person name="Schmutz J."/>
            <person name="Mayer K.F.X."/>
            <person name="Van de Peer Y."/>
            <person name="Grigoriev I.V."/>
            <person name="Nordborg M."/>
            <person name="Weigel D."/>
            <person name="Guo Y.-L."/>
        </authorList>
    </citation>
    <scope>NUCLEOTIDE SEQUENCE [LARGE SCALE GENOMIC DNA]</scope>
    <source>
        <strain evidence="2">cv. MN47</strain>
    </source>
</reference>
<accession>D7M7J3</accession>